<dbReference type="RefSeq" id="WP_103892948.1">
    <property type="nucleotide sequence ID" value="NZ_BTPZ01000020.1"/>
</dbReference>
<reference evidence="1 2" key="1">
    <citation type="journal article" date="2012" name="Int. J. Syst. Evol. Microbiol.">
        <title>Characterization of Tetragenococcus strains from sugar thick juice reveals a novel species, Tetragenococcus osmophilus sp. nov., and divides Tetragenococcus halophilus into two subspecies, T. halophilus subsp. halophilus subsp. nov. and T. halophilus subsp. flandriensis subsp. nov.</title>
        <authorList>
            <person name="Juste A."/>
            <person name="Van Trappen S."/>
            <person name="Verreth C."/>
            <person name="Cleenwerck I."/>
            <person name="De Vos P."/>
            <person name="Lievens B."/>
            <person name="Willems K.A."/>
        </authorList>
    </citation>
    <scope>NUCLEOTIDE SEQUENCE [LARGE SCALE GENOMIC DNA]</scope>
    <source>
        <strain evidence="1 2">LMG 26042</strain>
    </source>
</reference>
<protein>
    <recommendedName>
        <fullName evidence="3">SIR2-like domain-containing protein</fullName>
    </recommendedName>
</protein>
<dbReference type="Pfam" id="PF14253">
    <property type="entry name" value="AbiH"/>
    <property type="match status" value="1"/>
</dbReference>
<dbReference type="Proteomes" id="UP000280475">
    <property type="component" value="Chromosome"/>
</dbReference>
<evidence type="ECO:0008006" key="3">
    <source>
        <dbReference type="Google" id="ProtNLM"/>
    </source>
</evidence>
<dbReference type="AlphaFoldDB" id="A0A3G5FHD7"/>
<accession>A0A3G5FHD7</accession>
<dbReference type="InterPro" id="IPR025935">
    <property type="entry name" value="AbiH"/>
</dbReference>
<gene>
    <name evidence="1" type="ORF">C7H83_03670</name>
</gene>
<proteinExistence type="predicted"/>
<sequence length="281" mass="32961">MTNLFIIGNGFDFQHNVHYLNDCNEKINTSLDSFSQELKKRAPEVYNKINKKLEERGHSSWNSLEKIDFEKLFTNGNRNTFYSELKAWIKNLDKNISYQNFSNDREKVAEYNRIKDIISNDETFFINFNYTKTIEKLYGYCNKVTHLHGDSSYPILAYSVEQPLGENFRRPGDCGPINDRKPTGGVKMDLLKWMKDNIDHNDLKKIYIYGFNFSGMDREYLRHVLACLKTKVKAVKICDYQAKSIRNNEKGNLKANIINLINIYSNYGTEIEFVDFDDNKL</sequence>
<dbReference type="EMBL" id="CP027768">
    <property type="protein sequence ID" value="AYW49645.1"/>
    <property type="molecule type" value="Genomic_DNA"/>
</dbReference>
<evidence type="ECO:0000313" key="2">
    <source>
        <dbReference type="Proteomes" id="UP000280475"/>
    </source>
</evidence>
<organism evidence="1 2">
    <name type="scientific">Tetragenococcus halophilus</name>
    <name type="common">Pediococcus halophilus</name>
    <dbReference type="NCBI Taxonomy" id="51669"/>
    <lineage>
        <taxon>Bacteria</taxon>
        <taxon>Bacillati</taxon>
        <taxon>Bacillota</taxon>
        <taxon>Bacilli</taxon>
        <taxon>Lactobacillales</taxon>
        <taxon>Enterococcaceae</taxon>
        <taxon>Tetragenococcus</taxon>
    </lineage>
</organism>
<name>A0A3G5FHD7_TETHA</name>
<evidence type="ECO:0000313" key="1">
    <source>
        <dbReference type="EMBL" id="AYW49645.1"/>
    </source>
</evidence>